<dbReference type="InterPro" id="IPR049522">
    <property type="entry name" value="ART-PolyVal_dom"/>
</dbReference>
<evidence type="ECO:0000259" key="1">
    <source>
        <dbReference type="Pfam" id="PF18760"/>
    </source>
</evidence>
<evidence type="ECO:0000313" key="2">
    <source>
        <dbReference type="EMBL" id="MFD1043185.1"/>
    </source>
</evidence>
<protein>
    <recommendedName>
        <fullName evidence="1">ART-PolyVal-like domain-containing protein</fullName>
    </recommendedName>
</protein>
<proteinExistence type="predicted"/>
<gene>
    <name evidence="2" type="ORF">ACFQ2N_12600</name>
</gene>
<dbReference type="RefSeq" id="WP_162377088.1">
    <property type="nucleotide sequence ID" value="NZ_JBHTKN010000008.1"/>
</dbReference>
<comment type="caution">
    <text evidence="2">The sequence shown here is derived from an EMBL/GenBank/DDBJ whole genome shotgun (WGS) entry which is preliminary data.</text>
</comment>
<sequence>MQSEILRAPGPTQSDAFRRWFGKSHVIDDSGAPVVVYHGTHRNFEAFHIPQQGASAGINDVGAFFSSRPDEAGAGMYVGPYIPGANLVPAYLSLQRPKHYWGTDVVPSELDRGNALLTRIRGKGWARSDYPAKFHGRLDAWVAMMLDADAAGFVGEDGRIDGVGFRRHLEAHGYDGILLSETRADAQVDGPAQDMWIAFRPEQVKSVVNCGAWDAADPRIAFKRGGSPPSLAWLDRPQLASAQQEEEAASVQYENQAAGDAGYAPADELRWLIVDNYPVARLAGLPDRQWWEQEQAGSGGRWSELESQDVILPVVIMDDGQAGHVWDGYHRATATVLRGKATLPAIVGVRPELLAEAFPEMEEDRCSPKF</sequence>
<feature type="domain" description="ART-PolyVal-like" evidence="1">
    <location>
        <begin position="28"/>
        <end position="209"/>
    </location>
</feature>
<evidence type="ECO:0000313" key="3">
    <source>
        <dbReference type="Proteomes" id="UP001597033"/>
    </source>
</evidence>
<keyword evidence="3" id="KW-1185">Reference proteome</keyword>
<dbReference type="EMBL" id="JBHTKN010000008">
    <property type="protein sequence ID" value="MFD1043185.1"/>
    <property type="molecule type" value="Genomic_DNA"/>
</dbReference>
<name>A0ABW3LXK1_9GAMM</name>
<dbReference type="Pfam" id="PF18760">
    <property type="entry name" value="ART-PolyVal"/>
    <property type="match status" value="1"/>
</dbReference>
<organism evidence="2 3">
    <name type="scientific">Pseudoxanthomonas kaohsiungensis</name>
    <dbReference type="NCBI Taxonomy" id="283923"/>
    <lineage>
        <taxon>Bacteria</taxon>
        <taxon>Pseudomonadati</taxon>
        <taxon>Pseudomonadota</taxon>
        <taxon>Gammaproteobacteria</taxon>
        <taxon>Lysobacterales</taxon>
        <taxon>Lysobacteraceae</taxon>
        <taxon>Pseudoxanthomonas</taxon>
    </lineage>
</organism>
<dbReference type="Proteomes" id="UP001597033">
    <property type="component" value="Unassembled WGS sequence"/>
</dbReference>
<reference evidence="3" key="1">
    <citation type="journal article" date="2019" name="Int. J. Syst. Evol. Microbiol.">
        <title>The Global Catalogue of Microorganisms (GCM) 10K type strain sequencing project: providing services to taxonomists for standard genome sequencing and annotation.</title>
        <authorList>
            <consortium name="The Broad Institute Genomics Platform"/>
            <consortium name="The Broad Institute Genome Sequencing Center for Infectious Disease"/>
            <person name="Wu L."/>
            <person name="Ma J."/>
        </authorList>
    </citation>
    <scope>NUCLEOTIDE SEQUENCE [LARGE SCALE GENOMIC DNA]</scope>
    <source>
        <strain evidence="3">CCUG 55854</strain>
    </source>
</reference>
<accession>A0ABW3LXK1</accession>